<evidence type="ECO:0000256" key="6">
    <source>
        <dbReference type="PIRSR" id="PIRSR606710-2"/>
    </source>
</evidence>
<evidence type="ECO:0000256" key="7">
    <source>
        <dbReference type="RuleBase" id="RU361187"/>
    </source>
</evidence>
<feature type="chain" id="PRO_5009240286" evidence="8">
    <location>
        <begin position="35"/>
        <end position="354"/>
    </location>
</feature>
<gene>
    <name evidence="9" type="ORF">SAMN04489747_0603</name>
</gene>
<comment type="similarity">
    <text evidence="2 7">Belongs to the glycosyl hydrolase 43 family.</text>
</comment>
<feature type="site" description="Important for catalytic activity, responsible for pKa modulation of the active site Glu and correct orientation of both the proton donor and substrate" evidence="6">
    <location>
        <position position="177"/>
    </location>
</feature>
<organism evidence="9 10">
    <name type="scientific">Auraticoccus monumenti</name>
    <dbReference type="NCBI Taxonomy" id="675864"/>
    <lineage>
        <taxon>Bacteria</taxon>
        <taxon>Bacillati</taxon>
        <taxon>Actinomycetota</taxon>
        <taxon>Actinomycetes</taxon>
        <taxon>Propionibacteriales</taxon>
        <taxon>Propionibacteriaceae</taxon>
        <taxon>Auraticoccus</taxon>
    </lineage>
</organism>
<dbReference type="GO" id="GO:0004553">
    <property type="term" value="F:hydrolase activity, hydrolyzing O-glycosyl compounds"/>
    <property type="evidence" value="ECO:0007669"/>
    <property type="project" value="InterPro"/>
</dbReference>
<keyword evidence="8" id="KW-0732">Signal</keyword>
<evidence type="ECO:0000256" key="1">
    <source>
        <dbReference type="ARBA" id="ARBA00004834"/>
    </source>
</evidence>
<dbReference type="InterPro" id="IPR050727">
    <property type="entry name" value="GH43_arabinanases"/>
</dbReference>
<dbReference type="RefSeq" id="WP_157676944.1">
    <property type="nucleotide sequence ID" value="NZ_LT629688.1"/>
</dbReference>
<dbReference type="AlphaFoldDB" id="A0A1G6TGN4"/>
<keyword evidence="3 7" id="KW-0378">Hydrolase</keyword>
<comment type="pathway">
    <text evidence="1">Glycan metabolism; L-arabinan degradation.</text>
</comment>
<dbReference type="EMBL" id="LT629688">
    <property type="protein sequence ID" value="SDD27676.1"/>
    <property type="molecule type" value="Genomic_DNA"/>
</dbReference>
<dbReference type="PANTHER" id="PTHR43301:SF3">
    <property type="entry name" value="ARABINAN ENDO-1,5-ALPHA-L-ARABINOSIDASE A-RELATED"/>
    <property type="match status" value="1"/>
</dbReference>
<evidence type="ECO:0000256" key="2">
    <source>
        <dbReference type="ARBA" id="ARBA00009865"/>
    </source>
</evidence>
<dbReference type="Gene3D" id="2.115.10.20">
    <property type="entry name" value="Glycosyl hydrolase domain, family 43"/>
    <property type="match status" value="1"/>
</dbReference>
<dbReference type="InterPro" id="IPR023296">
    <property type="entry name" value="Glyco_hydro_beta-prop_sf"/>
</dbReference>
<accession>A0A1G6TGN4</accession>
<dbReference type="GO" id="GO:0005975">
    <property type="term" value="P:carbohydrate metabolic process"/>
    <property type="evidence" value="ECO:0007669"/>
    <property type="project" value="InterPro"/>
</dbReference>
<sequence length="354" mass="38118">MPRLSPVPLRTRRTRLARALAAVLLALGLTMATAAEGATAPRNVPQPVLDPAADPGVFREGGTYHAFMTGGRVKMATASNPQGPWTALPGNALTRWPEWTTGTLAAWAPDVDRTPAGYVLWFAAPAAGFGGQRCIGAAVAQSPTGPYEPLDAPLICPVNGGEDPVADRPNQTSGVIDPAPFVDTDGRRYLTYKTQKTPGTLRMVELTPDGLHLADGAVSRELFRHDDSIENPVMIKRGEHYVLLASANWYDQCRYSTVWRRSTDLWSFADKAEHVLLDQASTGLCGPGGADVVTGDGPDRMFLHGWVCPPDGAPCPYEGLVTDPQKRRVMYAAILTWGQDGATPKVPTFHRPRS</sequence>
<evidence type="ECO:0000313" key="9">
    <source>
        <dbReference type="EMBL" id="SDD27676.1"/>
    </source>
</evidence>
<evidence type="ECO:0000256" key="8">
    <source>
        <dbReference type="SAM" id="SignalP"/>
    </source>
</evidence>
<name>A0A1G6TGN4_9ACTN</name>
<dbReference type="Pfam" id="PF04616">
    <property type="entry name" value="Glyco_hydro_43"/>
    <property type="match status" value="1"/>
</dbReference>
<evidence type="ECO:0000256" key="4">
    <source>
        <dbReference type="ARBA" id="ARBA00023295"/>
    </source>
</evidence>
<evidence type="ECO:0000313" key="10">
    <source>
        <dbReference type="Proteomes" id="UP000198546"/>
    </source>
</evidence>
<dbReference type="CDD" id="cd08999">
    <property type="entry name" value="GH43_ABN-like"/>
    <property type="match status" value="1"/>
</dbReference>
<dbReference type="SUPFAM" id="SSF75005">
    <property type="entry name" value="Arabinanase/levansucrase/invertase"/>
    <property type="match status" value="1"/>
</dbReference>
<dbReference type="OrthoDB" id="9801455at2"/>
<keyword evidence="10" id="KW-1185">Reference proteome</keyword>
<reference evidence="9 10" key="1">
    <citation type="submission" date="2016-10" db="EMBL/GenBank/DDBJ databases">
        <authorList>
            <person name="de Groot N.N."/>
        </authorList>
    </citation>
    <scope>NUCLEOTIDE SEQUENCE [LARGE SCALE GENOMIC DNA]</scope>
    <source>
        <strain evidence="9 10">MON 2.2</strain>
    </source>
</reference>
<keyword evidence="4 7" id="KW-0326">Glycosidase</keyword>
<proteinExistence type="inferred from homology"/>
<evidence type="ECO:0000256" key="3">
    <source>
        <dbReference type="ARBA" id="ARBA00022801"/>
    </source>
</evidence>
<feature type="active site" description="Proton donor" evidence="5">
    <location>
        <position position="230"/>
    </location>
</feature>
<dbReference type="PANTHER" id="PTHR43301">
    <property type="entry name" value="ARABINAN ENDO-1,5-ALPHA-L-ARABINOSIDASE"/>
    <property type="match status" value="1"/>
</dbReference>
<protein>
    <submittedName>
        <fullName evidence="9">Glycosyl hydrolases family 43</fullName>
    </submittedName>
</protein>
<dbReference type="InterPro" id="IPR006710">
    <property type="entry name" value="Glyco_hydro_43"/>
</dbReference>
<dbReference type="STRING" id="675864.SAMN04489747_0603"/>
<dbReference type="Proteomes" id="UP000198546">
    <property type="component" value="Chromosome i"/>
</dbReference>
<evidence type="ECO:0000256" key="5">
    <source>
        <dbReference type="PIRSR" id="PIRSR606710-1"/>
    </source>
</evidence>
<feature type="active site" description="Proton acceptor" evidence="5">
    <location>
        <position position="54"/>
    </location>
</feature>
<feature type="signal peptide" evidence="8">
    <location>
        <begin position="1"/>
        <end position="34"/>
    </location>
</feature>